<dbReference type="Proteomes" id="UP000663889">
    <property type="component" value="Unassembled WGS sequence"/>
</dbReference>
<accession>A0A814KTR3</accession>
<reference evidence="2" key="1">
    <citation type="submission" date="2021-02" db="EMBL/GenBank/DDBJ databases">
        <authorList>
            <person name="Nowell W R."/>
        </authorList>
    </citation>
    <scope>NUCLEOTIDE SEQUENCE</scope>
</reference>
<organism evidence="2 3">
    <name type="scientific">Rotaria sordida</name>
    <dbReference type="NCBI Taxonomy" id="392033"/>
    <lineage>
        <taxon>Eukaryota</taxon>
        <taxon>Metazoa</taxon>
        <taxon>Spiralia</taxon>
        <taxon>Gnathifera</taxon>
        <taxon>Rotifera</taxon>
        <taxon>Eurotatoria</taxon>
        <taxon>Bdelloidea</taxon>
        <taxon>Philodinida</taxon>
        <taxon>Philodinidae</taxon>
        <taxon>Rotaria</taxon>
    </lineage>
</organism>
<dbReference type="GO" id="GO:1904491">
    <property type="term" value="P:protein localization to ciliary transition zone"/>
    <property type="evidence" value="ECO:0007669"/>
    <property type="project" value="TreeGrafter"/>
</dbReference>
<gene>
    <name evidence="2" type="ORF">SEV965_LOCUS13503</name>
</gene>
<evidence type="ECO:0000256" key="1">
    <source>
        <dbReference type="SAM" id="Coils"/>
    </source>
</evidence>
<evidence type="ECO:0000313" key="2">
    <source>
        <dbReference type="EMBL" id="CAF1054275.1"/>
    </source>
</evidence>
<protein>
    <submittedName>
        <fullName evidence="2">Uncharacterized protein</fullName>
    </submittedName>
</protein>
<dbReference type="InterPro" id="IPR052434">
    <property type="entry name" value="Tectonic-like_complex_comp"/>
</dbReference>
<comment type="caution">
    <text evidence="2">The sequence shown here is derived from an EMBL/GenBank/DDBJ whole genome shotgun (WGS) entry which is preliminary data.</text>
</comment>
<evidence type="ECO:0000313" key="3">
    <source>
        <dbReference type="Proteomes" id="UP000663889"/>
    </source>
</evidence>
<dbReference type="PANTHER" id="PTHR20837:SF0">
    <property type="entry name" value="COILED-COIL AND C2 DOMAIN-CONTAINING PROTEIN 2A"/>
    <property type="match status" value="1"/>
</dbReference>
<dbReference type="PANTHER" id="PTHR20837">
    <property type="entry name" value="CENTROSOMAL PROTEIN-RELATED"/>
    <property type="match status" value="1"/>
</dbReference>
<feature type="coiled-coil region" evidence="1">
    <location>
        <begin position="206"/>
        <end position="254"/>
    </location>
</feature>
<sequence length="314" mass="37032">MTSIPLNKTKMSKKFDATFLSVHLSSEGAGEDAYQIDSEHGLSNDPIGADRYRLDIDLGKITFVHHHLMSMEYVLAMRMKQMYECYTVRRQQLIVQQLSEKIKALKSAESNCRTLYEQNKYADSPEPKEFYDRLVNYQNELRQARNQRCNEMKLDRDLLKHLLDVWKEIKDIRRANGYTTTSVKLIIKQISGKKTKHYEQIQQQIEEEIEDEITLADEQYQREKEAHTKIVRNRKLQETRKKEAKKRLDKKRAAALTSDNIDGDYDQNDITIINEEDIYVPEKPEPRKRDEIRTTILTKYQSAIRPPDTCNKKL</sequence>
<dbReference type="AlphaFoldDB" id="A0A814KTR3"/>
<dbReference type="GO" id="GO:0035869">
    <property type="term" value="C:ciliary transition zone"/>
    <property type="evidence" value="ECO:0007669"/>
    <property type="project" value="TreeGrafter"/>
</dbReference>
<dbReference type="EMBL" id="CAJNOU010000641">
    <property type="protein sequence ID" value="CAF1054275.1"/>
    <property type="molecule type" value="Genomic_DNA"/>
</dbReference>
<name>A0A814KTR3_9BILA</name>
<proteinExistence type="predicted"/>
<dbReference type="GO" id="GO:1905515">
    <property type="term" value="P:non-motile cilium assembly"/>
    <property type="evidence" value="ECO:0007669"/>
    <property type="project" value="TreeGrafter"/>
</dbReference>
<keyword evidence="1" id="KW-0175">Coiled coil</keyword>